<evidence type="ECO:0000313" key="1">
    <source>
        <dbReference type="EMBL" id="GAA4989920.1"/>
    </source>
</evidence>
<proteinExistence type="predicted"/>
<keyword evidence="2" id="KW-1185">Reference proteome</keyword>
<accession>A0ABP9I7Q4</accession>
<organism evidence="1 2">
    <name type="scientific">Yinghuangia aomiensis</name>
    <dbReference type="NCBI Taxonomy" id="676205"/>
    <lineage>
        <taxon>Bacteria</taxon>
        <taxon>Bacillati</taxon>
        <taxon>Actinomycetota</taxon>
        <taxon>Actinomycetes</taxon>
        <taxon>Kitasatosporales</taxon>
        <taxon>Streptomycetaceae</taxon>
        <taxon>Yinghuangia</taxon>
    </lineage>
</organism>
<reference evidence="2" key="1">
    <citation type="journal article" date="2019" name="Int. J. Syst. Evol. Microbiol.">
        <title>The Global Catalogue of Microorganisms (GCM) 10K type strain sequencing project: providing services to taxonomists for standard genome sequencing and annotation.</title>
        <authorList>
            <consortium name="The Broad Institute Genomics Platform"/>
            <consortium name="The Broad Institute Genome Sequencing Center for Infectious Disease"/>
            <person name="Wu L."/>
            <person name="Ma J."/>
        </authorList>
    </citation>
    <scope>NUCLEOTIDE SEQUENCE [LARGE SCALE GENOMIC DNA]</scope>
    <source>
        <strain evidence="2">JCM 17986</strain>
    </source>
</reference>
<dbReference type="Proteomes" id="UP001500466">
    <property type="component" value="Unassembled WGS sequence"/>
</dbReference>
<gene>
    <name evidence="1" type="ORF">GCM10023205_71440</name>
</gene>
<sequence length="111" mass="12373">MITRGRRGTNRPGDLGRSLAWVSENDLPADLIDLQRRMDAAHAAVDAFLEGRRGREWDEAEGARWQELMRERTDAAVALQAHPRMALAPGRLDLIARLRVAARTDEESAAS</sequence>
<dbReference type="EMBL" id="BAABHS010000038">
    <property type="protein sequence ID" value="GAA4989920.1"/>
    <property type="molecule type" value="Genomic_DNA"/>
</dbReference>
<evidence type="ECO:0000313" key="2">
    <source>
        <dbReference type="Proteomes" id="UP001500466"/>
    </source>
</evidence>
<comment type="caution">
    <text evidence="1">The sequence shown here is derived from an EMBL/GenBank/DDBJ whole genome shotgun (WGS) entry which is preliminary data.</text>
</comment>
<name>A0ABP9I7Q4_9ACTN</name>
<protein>
    <submittedName>
        <fullName evidence="1">Uncharacterized protein</fullName>
    </submittedName>
</protein>